<evidence type="ECO:0008006" key="3">
    <source>
        <dbReference type="Google" id="ProtNLM"/>
    </source>
</evidence>
<proteinExistence type="predicted"/>
<dbReference type="EMBL" id="CP001814">
    <property type="protein sequence ID" value="ACZ91530.1"/>
    <property type="molecule type" value="Genomic_DNA"/>
</dbReference>
<protein>
    <recommendedName>
        <fullName evidence="3">DUF1579 domain-containing protein</fullName>
    </recommendedName>
</protein>
<name>D2B7K9_STRRD</name>
<dbReference type="AlphaFoldDB" id="D2B7K9"/>
<dbReference type="eggNOG" id="ENOG5033494">
    <property type="taxonomic scope" value="Bacteria"/>
</dbReference>
<evidence type="ECO:0000313" key="2">
    <source>
        <dbReference type="Proteomes" id="UP000002029"/>
    </source>
</evidence>
<dbReference type="RefSeq" id="WP_012895257.1">
    <property type="nucleotide sequence ID" value="NC_013595.1"/>
</dbReference>
<dbReference type="InterPro" id="IPR011473">
    <property type="entry name" value="DUF1579"/>
</dbReference>
<dbReference type="OrthoDB" id="8481162at2"/>
<dbReference type="Proteomes" id="UP000002029">
    <property type="component" value="Chromosome"/>
</dbReference>
<dbReference type="HOGENOM" id="CLU_1793725_0_0_11"/>
<accession>D2B7K9</accession>
<sequence>MAHNPIALIENKRLDALVGRWRSHGQMMSTDPSDPAIEIAGSDTYEWLTGGFFLLHRVDVRVGDDQVEVVEMIGPYDPATGTYPMRSFDNHGAFVTMQASVADDGVWTFTGDTERATLVIADDRATMSATWERTDDTTTWHPWMTMSFTRLS</sequence>
<dbReference type="STRING" id="479432.Sros_8898"/>
<dbReference type="KEGG" id="sro:Sros_8898"/>
<keyword evidence="2" id="KW-1185">Reference proteome</keyword>
<dbReference type="Pfam" id="PF07617">
    <property type="entry name" value="DUF1579"/>
    <property type="match status" value="1"/>
</dbReference>
<gene>
    <name evidence="1" type="ordered locus">Sros_8898</name>
</gene>
<organism evidence="1 2">
    <name type="scientific">Streptosporangium roseum (strain ATCC 12428 / DSM 43021 / JCM 3005 / KCTC 9067 / NCIMB 10171 / NRRL 2505 / NI 9100)</name>
    <dbReference type="NCBI Taxonomy" id="479432"/>
    <lineage>
        <taxon>Bacteria</taxon>
        <taxon>Bacillati</taxon>
        <taxon>Actinomycetota</taxon>
        <taxon>Actinomycetes</taxon>
        <taxon>Streptosporangiales</taxon>
        <taxon>Streptosporangiaceae</taxon>
        <taxon>Streptosporangium</taxon>
    </lineage>
</organism>
<evidence type="ECO:0000313" key="1">
    <source>
        <dbReference type="EMBL" id="ACZ91530.1"/>
    </source>
</evidence>
<reference evidence="1 2" key="1">
    <citation type="journal article" date="2010" name="Stand. Genomic Sci.">
        <title>Complete genome sequence of Streptosporangium roseum type strain (NI 9100).</title>
        <authorList>
            <person name="Nolan M."/>
            <person name="Sikorski J."/>
            <person name="Jando M."/>
            <person name="Lucas S."/>
            <person name="Lapidus A."/>
            <person name="Glavina Del Rio T."/>
            <person name="Chen F."/>
            <person name="Tice H."/>
            <person name="Pitluck S."/>
            <person name="Cheng J.F."/>
            <person name="Chertkov O."/>
            <person name="Sims D."/>
            <person name="Meincke L."/>
            <person name="Brettin T."/>
            <person name="Han C."/>
            <person name="Detter J.C."/>
            <person name="Bruce D."/>
            <person name="Goodwin L."/>
            <person name="Land M."/>
            <person name="Hauser L."/>
            <person name="Chang Y.J."/>
            <person name="Jeffries C.D."/>
            <person name="Ivanova N."/>
            <person name="Mavromatis K."/>
            <person name="Mikhailova N."/>
            <person name="Chen A."/>
            <person name="Palaniappan K."/>
            <person name="Chain P."/>
            <person name="Rohde M."/>
            <person name="Goker M."/>
            <person name="Bristow J."/>
            <person name="Eisen J.A."/>
            <person name="Markowitz V."/>
            <person name="Hugenholtz P."/>
            <person name="Kyrpides N.C."/>
            <person name="Klenk H.P."/>
        </authorList>
    </citation>
    <scope>NUCLEOTIDE SEQUENCE [LARGE SCALE GENOMIC DNA]</scope>
    <source>
        <strain evidence="2">ATCC 12428 / DSM 43021 / JCM 3005 / NI 9100</strain>
    </source>
</reference>